<dbReference type="PROSITE" id="PS00893">
    <property type="entry name" value="NUDIX_BOX"/>
    <property type="match status" value="1"/>
</dbReference>
<comment type="cofactor">
    <cofactor evidence="4">
        <name>a divalent metal cation</name>
        <dbReference type="ChEBI" id="CHEBI:60240"/>
    </cofactor>
</comment>
<accession>A0A7C5QZR0</accession>
<evidence type="ECO:0000256" key="2">
    <source>
        <dbReference type="ARBA" id="ARBA00001946"/>
    </source>
</evidence>
<proteinExistence type="inferred from homology"/>
<dbReference type="Gene3D" id="3.90.79.10">
    <property type="entry name" value="Nucleoside Triphosphate Pyrophosphohydrolase"/>
    <property type="match status" value="1"/>
</dbReference>
<reference evidence="6" key="1">
    <citation type="journal article" date="2020" name="mSystems">
        <title>Genome- and Community-Level Interaction Insights into Carbon Utilization and Element Cycling Functions of Hydrothermarchaeota in Hydrothermal Sediment.</title>
        <authorList>
            <person name="Zhou Z."/>
            <person name="Liu Y."/>
            <person name="Xu W."/>
            <person name="Pan J."/>
            <person name="Luo Z.H."/>
            <person name="Li M."/>
        </authorList>
    </citation>
    <scope>NUCLEOTIDE SEQUENCE [LARGE SCALE GENOMIC DNA]</scope>
    <source>
        <strain evidence="6">HyVt-485</strain>
    </source>
</reference>
<dbReference type="EC" id="3.6.1.-" evidence="4"/>
<dbReference type="PANTHER" id="PTHR11839:SF22">
    <property type="entry name" value="NUDIX HYDROLASE 26, CHLOROPLASTIC"/>
    <property type="match status" value="1"/>
</dbReference>
<dbReference type="Pfam" id="PF00293">
    <property type="entry name" value="NUDIX"/>
    <property type="match status" value="1"/>
</dbReference>
<comment type="function">
    <text evidence="4">Accelerates the degradation of transcripts by removing pyrophosphate from the 5'-end of triphosphorylated RNA, leading to a more labile monophosphorylated state that can stimulate subsequent ribonuclease cleavage.</text>
</comment>
<feature type="domain" description="Nudix hydrolase" evidence="5">
    <location>
        <begin position="8"/>
        <end position="154"/>
    </location>
</feature>
<dbReference type="GO" id="GO:0008893">
    <property type="term" value="F:guanosine-3',5'-bis(diphosphate) 3'-diphosphatase activity"/>
    <property type="evidence" value="ECO:0007669"/>
    <property type="project" value="TreeGrafter"/>
</dbReference>
<protein>
    <recommendedName>
        <fullName evidence="4">RNA pyrophosphohydrolase</fullName>
        <ecNumber evidence="4">3.6.1.-</ecNumber>
    </recommendedName>
    <alternativeName>
        <fullName evidence="4">(Di)nucleoside polyphosphate hydrolase</fullName>
    </alternativeName>
</protein>
<evidence type="ECO:0000259" key="5">
    <source>
        <dbReference type="PROSITE" id="PS51462"/>
    </source>
</evidence>
<dbReference type="InterPro" id="IPR015797">
    <property type="entry name" value="NUDIX_hydrolase-like_dom_sf"/>
</dbReference>
<comment type="caution">
    <text evidence="6">The sequence shown here is derived from an EMBL/GenBank/DDBJ whole genome shotgun (WGS) entry which is preliminary data.</text>
</comment>
<dbReference type="PRINTS" id="PR00502">
    <property type="entry name" value="NUDIXFAMILY"/>
</dbReference>
<feature type="short sequence motif" description="Nudix box" evidence="4">
    <location>
        <begin position="43"/>
        <end position="64"/>
    </location>
</feature>
<dbReference type="InterPro" id="IPR022927">
    <property type="entry name" value="RppH"/>
</dbReference>
<evidence type="ECO:0000313" key="6">
    <source>
        <dbReference type="EMBL" id="HHL42183.1"/>
    </source>
</evidence>
<sequence>MSLRDPNLYRPAAGVVLFNHAGKVFMGRRKNASGPYIWQFPQGGIDKGEKPKHAALRELYEETGIKPELVSTIGRITDWLYYDFPADFHGKKAARGWRGQRQKWYALRFHGADDDVNLKAHQPIEFVDWRWDDFARAPQLIVPFKRPVYQKLIREFGHIGKTPK</sequence>
<comment type="similarity">
    <text evidence="4">Belongs to the Nudix hydrolase family. RppH subfamily.</text>
</comment>
<dbReference type="InterPro" id="IPR020476">
    <property type="entry name" value="Nudix_hydrolase"/>
</dbReference>
<evidence type="ECO:0000256" key="4">
    <source>
        <dbReference type="HAMAP-Rule" id="MF_00298"/>
    </source>
</evidence>
<dbReference type="CDD" id="cd03671">
    <property type="entry name" value="NUDIX_Ap4A_hydrolase_plant_like"/>
    <property type="match status" value="1"/>
</dbReference>
<comment type="cofactor">
    <cofactor evidence="2">
        <name>Mg(2+)</name>
        <dbReference type="ChEBI" id="CHEBI:18420"/>
    </cofactor>
</comment>
<dbReference type="GO" id="GO:0034432">
    <property type="term" value="F:bis(5'-adenosyl)-pentaphosphatase activity"/>
    <property type="evidence" value="ECO:0007669"/>
    <property type="project" value="TreeGrafter"/>
</dbReference>
<dbReference type="Proteomes" id="UP000885830">
    <property type="component" value="Unassembled WGS sequence"/>
</dbReference>
<name>A0A7C5QZR0_9PROT</name>
<evidence type="ECO:0000256" key="1">
    <source>
        <dbReference type="ARBA" id="ARBA00001936"/>
    </source>
</evidence>
<dbReference type="InterPro" id="IPR020084">
    <property type="entry name" value="NUDIX_hydrolase_CS"/>
</dbReference>
<gene>
    <name evidence="4" type="primary">rppH</name>
    <name evidence="4" type="synonym">nudH</name>
    <name evidence="6" type="ORF">ENJ42_01070</name>
</gene>
<evidence type="ECO:0000256" key="3">
    <source>
        <dbReference type="ARBA" id="ARBA00022801"/>
    </source>
</evidence>
<organism evidence="6">
    <name type="scientific">Hellea balneolensis</name>
    <dbReference type="NCBI Taxonomy" id="287478"/>
    <lineage>
        <taxon>Bacteria</taxon>
        <taxon>Pseudomonadati</taxon>
        <taxon>Pseudomonadota</taxon>
        <taxon>Alphaproteobacteria</taxon>
        <taxon>Maricaulales</taxon>
        <taxon>Robiginitomaculaceae</taxon>
        <taxon>Hellea</taxon>
    </lineage>
</organism>
<dbReference type="PANTHER" id="PTHR11839">
    <property type="entry name" value="UDP/ADP-SUGAR PYROPHOSPHATASE"/>
    <property type="match status" value="1"/>
</dbReference>
<dbReference type="SUPFAM" id="SSF55811">
    <property type="entry name" value="Nudix"/>
    <property type="match status" value="1"/>
</dbReference>
<comment type="cofactor">
    <cofactor evidence="1">
        <name>Mn(2+)</name>
        <dbReference type="ChEBI" id="CHEBI:29035"/>
    </cofactor>
</comment>
<dbReference type="PROSITE" id="PS51462">
    <property type="entry name" value="NUDIX"/>
    <property type="match status" value="1"/>
</dbReference>
<keyword evidence="3 4" id="KW-0378">Hydrolase</keyword>
<dbReference type="GO" id="GO:0006753">
    <property type="term" value="P:nucleoside phosphate metabolic process"/>
    <property type="evidence" value="ECO:0007669"/>
    <property type="project" value="TreeGrafter"/>
</dbReference>
<dbReference type="NCBIfam" id="NF001938">
    <property type="entry name" value="PRK00714.1-5"/>
    <property type="match status" value="1"/>
</dbReference>
<dbReference type="AlphaFoldDB" id="A0A7C5QZR0"/>
<dbReference type="HAMAP" id="MF_00298">
    <property type="entry name" value="Nudix_RppH"/>
    <property type="match status" value="1"/>
</dbReference>
<dbReference type="EMBL" id="DRMJ01000051">
    <property type="protein sequence ID" value="HHL42183.1"/>
    <property type="molecule type" value="Genomic_DNA"/>
</dbReference>
<dbReference type="InterPro" id="IPR000086">
    <property type="entry name" value="NUDIX_hydrolase_dom"/>
</dbReference>
<dbReference type="GO" id="GO:0019693">
    <property type="term" value="P:ribose phosphate metabolic process"/>
    <property type="evidence" value="ECO:0007669"/>
    <property type="project" value="TreeGrafter"/>
</dbReference>